<keyword evidence="3" id="KW-0812">Transmembrane</keyword>
<dbReference type="Pfam" id="PF01381">
    <property type="entry name" value="HTH_3"/>
    <property type="match status" value="1"/>
</dbReference>
<keyword evidence="6" id="KW-1185">Reference proteome</keyword>
<evidence type="ECO:0000256" key="3">
    <source>
        <dbReference type="SAM" id="Phobius"/>
    </source>
</evidence>
<feature type="compositionally biased region" description="Polar residues" evidence="2">
    <location>
        <begin position="85"/>
        <end position="100"/>
    </location>
</feature>
<dbReference type="RefSeq" id="WP_249309582.1">
    <property type="nucleotide sequence ID" value="NZ_JACRSZ010000015.1"/>
</dbReference>
<protein>
    <submittedName>
        <fullName evidence="5">Helix-turn-helix transcriptional regulator</fullName>
    </submittedName>
</protein>
<dbReference type="InterPro" id="IPR001387">
    <property type="entry name" value="Cro/C1-type_HTH"/>
</dbReference>
<evidence type="ECO:0000259" key="4">
    <source>
        <dbReference type="PROSITE" id="PS50943"/>
    </source>
</evidence>
<reference evidence="5 6" key="1">
    <citation type="submission" date="2020-08" db="EMBL/GenBank/DDBJ databases">
        <title>Genome public.</title>
        <authorList>
            <person name="Liu C."/>
            <person name="Sun Q."/>
        </authorList>
    </citation>
    <scope>NUCLEOTIDE SEQUENCE [LARGE SCALE GENOMIC DNA]</scope>
    <source>
        <strain evidence="5 6">NSJ-46</strain>
    </source>
</reference>
<keyword evidence="3" id="KW-0472">Membrane</keyword>
<evidence type="ECO:0000256" key="2">
    <source>
        <dbReference type="SAM" id="MobiDB-lite"/>
    </source>
</evidence>
<evidence type="ECO:0000313" key="6">
    <source>
        <dbReference type="Proteomes" id="UP000657421"/>
    </source>
</evidence>
<keyword evidence="1" id="KW-0238">DNA-binding</keyword>
<proteinExistence type="predicted"/>
<evidence type="ECO:0000256" key="1">
    <source>
        <dbReference type="ARBA" id="ARBA00023125"/>
    </source>
</evidence>
<gene>
    <name evidence="5" type="ORF">H8716_13465</name>
</gene>
<dbReference type="Proteomes" id="UP000657421">
    <property type="component" value="Unassembled WGS sequence"/>
</dbReference>
<feature type="transmembrane region" description="Helical" evidence="3">
    <location>
        <begin position="264"/>
        <end position="283"/>
    </location>
</feature>
<feature type="region of interest" description="Disordered" evidence="2">
    <location>
        <begin position="71"/>
        <end position="119"/>
    </location>
</feature>
<dbReference type="SUPFAM" id="SSF47413">
    <property type="entry name" value="lambda repressor-like DNA-binding domains"/>
    <property type="match status" value="1"/>
</dbReference>
<comment type="caution">
    <text evidence="5">The sequence shown here is derived from an EMBL/GenBank/DDBJ whole genome shotgun (WGS) entry which is preliminary data.</text>
</comment>
<feature type="compositionally biased region" description="Basic and acidic residues" evidence="2">
    <location>
        <begin position="71"/>
        <end position="82"/>
    </location>
</feature>
<dbReference type="CDD" id="cd00093">
    <property type="entry name" value="HTH_XRE"/>
    <property type="match status" value="1"/>
</dbReference>
<feature type="transmembrane region" description="Helical" evidence="3">
    <location>
        <begin position="235"/>
        <end position="252"/>
    </location>
</feature>
<dbReference type="PANTHER" id="PTHR46558">
    <property type="entry name" value="TRACRIPTIONAL REGULATORY PROTEIN-RELATED-RELATED"/>
    <property type="match status" value="1"/>
</dbReference>
<keyword evidence="3" id="KW-1133">Transmembrane helix</keyword>
<feature type="transmembrane region" description="Helical" evidence="3">
    <location>
        <begin position="171"/>
        <end position="192"/>
    </location>
</feature>
<dbReference type="Gene3D" id="1.10.260.40">
    <property type="entry name" value="lambda repressor-like DNA-binding domains"/>
    <property type="match status" value="1"/>
</dbReference>
<dbReference type="InterPro" id="IPR010982">
    <property type="entry name" value="Lambda_DNA-bd_dom_sf"/>
</dbReference>
<dbReference type="SMART" id="SM00530">
    <property type="entry name" value="HTH_XRE"/>
    <property type="match status" value="1"/>
</dbReference>
<evidence type="ECO:0000313" key="5">
    <source>
        <dbReference type="EMBL" id="MBC8574080.1"/>
    </source>
</evidence>
<dbReference type="PROSITE" id="PS50943">
    <property type="entry name" value="HTH_CROC1"/>
    <property type="match status" value="1"/>
</dbReference>
<name>A0ABR7NCG9_9FIRM</name>
<feature type="domain" description="HTH cro/C1-type" evidence="4">
    <location>
        <begin position="10"/>
        <end position="64"/>
    </location>
</feature>
<sequence length="396" mass="44262">MDAKKFGAFISDRRKQQYMTQAELAGKIGVTDKAVSRWERGLGFPDINTMEPLADALGISLLELMRSEVQDADNDPKAETMSREGWNSQKEQKCGTSQTDGENKNDGEPQNGSVTKEKDTLYTSAEVTEMMHTMEEIRKQQQHQDKMAGYLAIPVILIVTILTKLSGQASLGGAVFVGFLGAGPVVSGYYLWKNRADAESRRIYGAFTFLLAGFFLVLCSVMIPDSFWDHHAQGANLVTCMLNLGLMVYLDYHVLKSLRREKKGLIAGFMVLIVNILLVVWTLHGFAARSIENAVGTSRGDVAEQYATQLLINEKDLEEDWVVGYSYNQIDLHPDVYRVAFTYYANAEDAETGEESCYGYDIQVDSDYKITIKEESTAIGEDMWTEMSQESETEVS</sequence>
<accession>A0ABR7NCG9</accession>
<feature type="transmembrane region" description="Helical" evidence="3">
    <location>
        <begin position="147"/>
        <end position="165"/>
    </location>
</feature>
<dbReference type="EMBL" id="JACRSZ010000015">
    <property type="protein sequence ID" value="MBC8574080.1"/>
    <property type="molecule type" value="Genomic_DNA"/>
</dbReference>
<feature type="transmembrane region" description="Helical" evidence="3">
    <location>
        <begin position="204"/>
        <end position="223"/>
    </location>
</feature>
<organism evidence="5 6">
    <name type="scientific">Jingyaoa shaoxingensis</name>
    <dbReference type="NCBI Taxonomy" id="2763671"/>
    <lineage>
        <taxon>Bacteria</taxon>
        <taxon>Bacillati</taxon>
        <taxon>Bacillota</taxon>
        <taxon>Clostridia</taxon>
        <taxon>Lachnospirales</taxon>
        <taxon>Lachnospiraceae</taxon>
        <taxon>Jingyaoa</taxon>
    </lineage>
</organism>
<dbReference type="PANTHER" id="PTHR46558:SF11">
    <property type="entry name" value="HTH-TYPE TRANSCRIPTIONAL REGULATOR XRE"/>
    <property type="match status" value="1"/>
</dbReference>